<feature type="compositionally biased region" description="Polar residues" evidence="1">
    <location>
        <begin position="382"/>
        <end position="397"/>
    </location>
</feature>
<organism evidence="3 4">
    <name type="scientific">Nakaseomyces bracarensis</name>
    <dbReference type="NCBI Taxonomy" id="273131"/>
    <lineage>
        <taxon>Eukaryota</taxon>
        <taxon>Fungi</taxon>
        <taxon>Dikarya</taxon>
        <taxon>Ascomycota</taxon>
        <taxon>Saccharomycotina</taxon>
        <taxon>Saccharomycetes</taxon>
        <taxon>Saccharomycetales</taxon>
        <taxon>Saccharomycetaceae</taxon>
        <taxon>Nakaseomyces</taxon>
    </lineage>
</organism>
<evidence type="ECO:0000313" key="4">
    <source>
        <dbReference type="Proteomes" id="UP001623330"/>
    </source>
</evidence>
<dbReference type="EMBL" id="JBEVYD010000002">
    <property type="protein sequence ID" value="KAL3234882.1"/>
    <property type="molecule type" value="Genomic_DNA"/>
</dbReference>
<dbReference type="InterPro" id="IPR000095">
    <property type="entry name" value="CRIB_dom"/>
</dbReference>
<name>A0ABR4NZW1_9SACH</name>
<reference evidence="3 4" key="1">
    <citation type="submission" date="2024-05" db="EMBL/GenBank/DDBJ databases">
        <title>Long read based assembly of the Candida bracarensis genome reveals expanded adhesin content.</title>
        <authorList>
            <person name="Marcet-Houben M."/>
            <person name="Ksiezopolska E."/>
            <person name="Gabaldon T."/>
        </authorList>
    </citation>
    <scope>NUCLEOTIDE SEQUENCE [LARGE SCALE GENOMIC DNA]</scope>
    <source>
        <strain evidence="3 4">CBM6</strain>
    </source>
</reference>
<accession>A0ABR4NZW1</accession>
<feature type="region of interest" description="Disordered" evidence="1">
    <location>
        <begin position="179"/>
        <end position="232"/>
    </location>
</feature>
<evidence type="ECO:0000313" key="3">
    <source>
        <dbReference type="EMBL" id="KAL3234882.1"/>
    </source>
</evidence>
<evidence type="ECO:0000259" key="2">
    <source>
        <dbReference type="PROSITE" id="PS50108"/>
    </source>
</evidence>
<feature type="region of interest" description="Disordered" evidence="1">
    <location>
        <begin position="70"/>
        <end position="95"/>
    </location>
</feature>
<proteinExistence type="predicted"/>
<sequence>MATCPNHMLPQMKSIWIDEDQEAEKLYGMVGQTLLLGDSDVESQENDLDVTVLNSDQPVLSHKKSIMLPPLKQSAGNTSRVANSRAKGSKTKNNKGFFKSIFKSGNKNQPQYTGPAKISTPFHFQHISHASYNRGHESYFSIEEQEEGCSLEKTTTECSEPKQLSRAFVTESLLERSMTNSKTAQAYSTPLSKKERQRSSSSVRLSIGRSNSNRSGSLDRSASVASSNLSNSNSMMKHNRVVSSSTIATSLFEYEDVQLSSEQYMTTKMSNLDISEMEPKKFVKRDSGDSELSLTFLKTYNFPTLLEEEEEQSIPIGHTSTTDLLNSKENKSVLDSFISSDVESLSDNESQVFHDSSDIDAESRRHSFETTPNRILGRRNSDTQLCKQSDSPIGTTSPRFLRSADDLLLNTDSPNQAAYRNSFF</sequence>
<evidence type="ECO:0000256" key="1">
    <source>
        <dbReference type="SAM" id="MobiDB-lite"/>
    </source>
</evidence>
<keyword evidence="4" id="KW-1185">Reference proteome</keyword>
<gene>
    <name evidence="3" type="ORF">RNJ44_02670</name>
</gene>
<feature type="compositionally biased region" description="Polar residues" evidence="1">
    <location>
        <begin position="179"/>
        <end position="191"/>
    </location>
</feature>
<feature type="compositionally biased region" description="Low complexity" evidence="1">
    <location>
        <begin position="199"/>
        <end position="232"/>
    </location>
</feature>
<protein>
    <submittedName>
        <fullName evidence="3">GTPase-interacting component 2</fullName>
    </submittedName>
</protein>
<comment type="caution">
    <text evidence="3">The sequence shown here is derived from an EMBL/GenBank/DDBJ whole genome shotgun (WGS) entry which is preliminary data.</text>
</comment>
<feature type="region of interest" description="Disordered" evidence="1">
    <location>
        <begin position="372"/>
        <end position="397"/>
    </location>
</feature>
<dbReference type="PROSITE" id="PS50108">
    <property type="entry name" value="CRIB"/>
    <property type="match status" value="1"/>
</dbReference>
<feature type="domain" description="CRIB" evidence="2">
    <location>
        <begin position="118"/>
        <end position="131"/>
    </location>
</feature>
<dbReference type="Proteomes" id="UP001623330">
    <property type="component" value="Unassembled WGS sequence"/>
</dbReference>